<dbReference type="Proteomes" id="UP000244956">
    <property type="component" value="Unassembled WGS sequence"/>
</dbReference>
<comment type="caution">
    <text evidence="2">The sequence shown here is derived from an EMBL/GenBank/DDBJ whole genome shotgun (WGS) entry which is preliminary data.</text>
</comment>
<proteinExistence type="predicted"/>
<dbReference type="AlphaFoldDB" id="A0A2U2BA68"/>
<feature type="transmembrane region" description="Helical" evidence="1">
    <location>
        <begin position="61"/>
        <end position="79"/>
    </location>
</feature>
<keyword evidence="1" id="KW-0472">Membrane</keyword>
<evidence type="ECO:0000313" key="3">
    <source>
        <dbReference type="Proteomes" id="UP000244956"/>
    </source>
</evidence>
<name>A0A2U2BA68_9BACT</name>
<protein>
    <submittedName>
        <fullName evidence="2">Uncharacterized protein</fullName>
    </submittedName>
</protein>
<dbReference type="OrthoDB" id="1122378at2"/>
<evidence type="ECO:0000256" key="1">
    <source>
        <dbReference type="SAM" id="Phobius"/>
    </source>
</evidence>
<feature type="transmembrane region" description="Helical" evidence="1">
    <location>
        <begin position="9"/>
        <end position="26"/>
    </location>
</feature>
<sequence>MGFLRFLSGLYYAGLILILAGIIMHISGMDNAPWLFAAGLIPVLGVRIYNFIIAPSHRKRINGILMLSAVFLAATLAAIYYEKSYWIVFIAISAVLDGYTSFRKYT</sequence>
<dbReference type="RefSeq" id="WP_109264045.1">
    <property type="nucleotide sequence ID" value="NZ_QEWP01000005.1"/>
</dbReference>
<evidence type="ECO:0000313" key="2">
    <source>
        <dbReference type="EMBL" id="PWD99944.1"/>
    </source>
</evidence>
<organism evidence="2 3">
    <name type="scientific">Marinilabilia rubra</name>
    <dbReference type="NCBI Taxonomy" id="2162893"/>
    <lineage>
        <taxon>Bacteria</taxon>
        <taxon>Pseudomonadati</taxon>
        <taxon>Bacteroidota</taxon>
        <taxon>Bacteroidia</taxon>
        <taxon>Marinilabiliales</taxon>
        <taxon>Marinilabiliaceae</taxon>
        <taxon>Marinilabilia</taxon>
    </lineage>
</organism>
<feature type="transmembrane region" description="Helical" evidence="1">
    <location>
        <begin position="32"/>
        <end position="49"/>
    </location>
</feature>
<keyword evidence="3" id="KW-1185">Reference proteome</keyword>
<dbReference type="EMBL" id="QEWP01000005">
    <property type="protein sequence ID" value="PWD99944.1"/>
    <property type="molecule type" value="Genomic_DNA"/>
</dbReference>
<accession>A0A2U2BA68</accession>
<reference evidence="2 3" key="1">
    <citation type="submission" date="2018-05" db="EMBL/GenBank/DDBJ databases">
        <title>Marinilabilia rubrum sp. nov., isolated from saltern sediment.</title>
        <authorList>
            <person name="Zhang R."/>
        </authorList>
    </citation>
    <scope>NUCLEOTIDE SEQUENCE [LARGE SCALE GENOMIC DNA]</scope>
    <source>
        <strain evidence="2 3">WTE16</strain>
    </source>
</reference>
<gene>
    <name evidence="2" type="ORF">DDZ16_08645</name>
</gene>
<feature type="transmembrane region" description="Helical" evidence="1">
    <location>
        <begin position="85"/>
        <end position="102"/>
    </location>
</feature>
<keyword evidence="1" id="KW-0812">Transmembrane</keyword>
<keyword evidence="1" id="KW-1133">Transmembrane helix</keyword>